<name>A0A135V343_9PEZI</name>
<feature type="compositionally biased region" description="Basic and acidic residues" evidence="1">
    <location>
        <begin position="126"/>
        <end position="145"/>
    </location>
</feature>
<gene>
    <name evidence="2" type="ORF">CSAL01_01360</name>
</gene>
<organism evidence="2 3">
    <name type="scientific">Colletotrichum salicis</name>
    <dbReference type="NCBI Taxonomy" id="1209931"/>
    <lineage>
        <taxon>Eukaryota</taxon>
        <taxon>Fungi</taxon>
        <taxon>Dikarya</taxon>
        <taxon>Ascomycota</taxon>
        <taxon>Pezizomycotina</taxon>
        <taxon>Sordariomycetes</taxon>
        <taxon>Hypocreomycetidae</taxon>
        <taxon>Glomerellales</taxon>
        <taxon>Glomerellaceae</taxon>
        <taxon>Colletotrichum</taxon>
        <taxon>Colletotrichum acutatum species complex</taxon>
    </lineage>
</organism>
<keyword evidence="3" id="KW-1185">Reference proteome</keyword>
<dbReference type="OrthoDB" id="10530124at2759"/>
<evidence type="ECO:0000313" key="3">
    <source>
        <dbReference type="Proteomes" id="UP000070121"/>
    </source>
</evidence>
<evidence type="ECO:0000256" key="1">
    <source>
        <dbReference type="SAM" id="MobiDB-lite"/>
    </source>
</evidence>
<comment type="caution">
    <text evidence="2">The sequence shown here is derived from an EMBL/GenBank/DDBJ whole genome shotgun (WGS) entry which is preliminary data.</text>
</comment>
<dbReference type="Proteomes" id="UP000070121">
    <property type="component" value="Unassembled WGS sequence"/>
</dbReference>
<feature type="region of interest" description="Disordered" evidence="1">
    <location>
        <begin position="115"/>
        <end position="145"/>
    </location>
</feature>
<accession>A0A135V343</accession>
<proteinExistence type="predicted"/>
<evidence type="ECO:0000313" key="2">
    <source>
        <dbReference type="EMBL" id="KXH67083.1"/>
    </source>
</evidence>
<reference evidence="2 3" key="1">
    <citation type="submission" date="2014-02" db="EMBL/GenBank/DDBJ databases">
        <title>The genome sequence of Colletotrichum salicis CBS 607.94.</title>
        <authorList>
            <person name="Baroncelli R."/>
            <person name="Thon M.R."/>
        </authorList>
    </citation>
    <scope>NUCLEOTIDE SEQUENCE [LARGE SCALE GENOMIC DNA]</scope>
    <source>
        <strain evidence="2 3">CBS 607.94</strain>
    </source>
</reference>
<dbReference type="EMBL" id="JFFI01000544">
    <property type="protein sequence ID" value="KXH67083.1"/>
    <property type="molecule type" value="Genomic_DNA"/>
</dbReference>
<dbReference type="AlphaFoldDB" id="A0A135V343"/>
<sequence length="145" mass="15710">MSTYAATLPLDVVVVAAQSQKTVRAAVTEPVLAPVEGKGCLYRACLVSLPQARLGSLSASQQRPFHWKCTSMEWEVAGVRNPPNALLLPRYVAEVVLREGIEGLVCRCASLREAQQSRQRNVRGGGSEDPKGDAMGPADDRKETY</sequence>
<protein>
    <submittedName>
        <fullName evidence="2">Uncharacterized protein</fullName>
    </submittedName>
</protein>